<protein>
    <submittedName>
        <fullName evidence="3">Metal-dependent hydrolase</fullName>
    </submittedName>
</protein>
<dbReference type="InterPro" id="IPR011059">
    <property type="entry name" value="Metal-dep_hydrolase_composite"/>
</dbReference>
<dbReference type="InterPro" id="IPR006680">
    <property type="entry name" value="Amidohydro-rel"/>
</dbReference>
<dbReference type="SUPFAM" id="SSF51556">
    <property type="entry name" value="Metallo-dependent hydrolases"/>
    <property type="match status" value="1"/>
</dbReference>
<comment type="caution">
    <text evidence="3">The sequence shown here is derived from an EMBL/GenBank/DDBJ whole genome shotgun (WGS) entry which is preliminary data.</text>
</comment>
<dbReference type="SUPFAM" id="SSF51338">
    <property type="entry name" value="Composite domain of metallo-dependent hydrolases"/>
    <property type="match status" value="1"/>
</dbReference>
<dbReference type="Pfam" id="PF01979">
    <property type="entry name" value="Amidohydro_1"/>
    <property type="match status" value="1"/>
</dbReference>
<name>A0ABS5HJJ4_9BACT</name>
<evidence type="ECO:0000313" key="3">
    <source>
        <dbReference type="EMBL" id="MBR8464312.1"/>
    </source>
</evidence>
<evidence type="ECO:0000259" key="2">
    <source>
        <dbReference type="Pfam" id="PF01979"/>
    </source>
</evidence>
<gene>
    <name evidence="3" type="ORF">KDD93_07020</name>
</gene>
<feature type="domain" description="Amidohydrolase-related" evidence="2">
    <location>
        <begin position="55"/>
        <end position="373"/>
    </location>
</feature>
<sequence length="405" mass="45186">MQILKAKYIITCDNDFNILKNSCVAFNKRIVAVGNESEMRAKFKDADFTDLGNVVITPALVNSHVHLEFSSNRSELIYGDFITWLGSIVANGAKVAKKCTQNLMAQTLKNMMKSGVGTIGAISSYGKDLQILALSSARVIFFNEILGSNGEFVEQNFLNFMLRFNESVKYKNEHFTPALSLHSPYSVHPNLAKKALKFAHEKGLIVSTHFLESKAERQWLEKGNGKFKEHLKHFVPEPKPMYEIDEYLSLFNGIRTLFTHCVYVNNFTKFDKDLHSITHCVVSNRLLGKKSLNLNQISKQGLTLNIGTDGLSSNISLNLWDELRAVLLTHPRTELNKLAKVAFIAATRGGARALGLQSGEITVGKLADIAVFTAPKCDTDTLLTQLILHTKLAKRLYIGGEICKF</sequence>
<dbReference type="GO" id="GO:0016787">
    <property type="term" value="F:hydrolase activity"/>
    <property type="evidence" value="ECO:0007669"/>
    <property type="project" value="UniProtKB-KW"/>
</dbReference>
<dbReference type="InterPro" id="IPR032466">
    <property type="entry name" value="Metal_Hydrolase"/>
</dbReference>
<keyword evidence="4" id="KW-1185">Reference proteome</keyword>
<dbReference type="Gene3D" id="3.20.20.140">
    <property type="entry name" value="Metal-dependent hydrolases"/>
    <property type="match status" value="1"/>
</dbReference>
<dbReference type="Gene3D" id="2.30.40.10">
    <property type="entry name" value="Urease, subunit C, domain 1"/>
    <property type="match status" value="1"/>
</dbReference>
<dbReference type="InterPro" id="IPR050287">
    <property type="entry name" value="MTA/SAH_deaminase"/>
</dbReference>
<dbReference type="Proteomes" id="UP000682951">
    <property type="component" value="Unassembled WGS sequence"/>
</dbReference>
<dbReference type="PANTHER" id="PTHR43794:SF11">
    <property type="entry name" value="AMIDOHYDROLASE-RELATED DOMAIN-CONTAINING PROTEIN"/>
    <property type="match status" value="1"/>
</dbReference>
<dbReference type="NCBIfam" id="NF006269">
    <property type="entry name" value="PRK08418.1"/>
    <property type="match status" value="1"/>
</dbReference>
<dbReference type="RefSeq" id="WP_212142238.1">
    <property type="nucleotide sequence ID" value="NZ_JAGSSW010000007.1"/>
</dbReference>
<evidence type="ECO:0000256" key="1">
    <source>
        <dbReference type="ARBA" id="ARBA00022801"/>
    </source>
</evidence>
<proteinExistence type="predicted"/>
<reference evidence="3 4" key="1">
    <citation type="submission" date="2021-04" db="EMBL/GenBank/DDBJ databases">
        <title>Molecular and phenotypic characterization and identification of bacterial isolates recovered from the Anatolian ground squirrels (Spermophilus xanthoprymnus) and which have the potential to form a new species in the Campylobacter genus.</title>
        <authorList>
            <person name="Aydin F."/>
            <person name="Abay S."/>
            <person name="Kayman T."/>
            <person name="Karakaya E."/>
            <person name="Mustak H.K."/>
            <person name="Mustak I.B."/>
            <person name="Bilgin N."/>
            <person name="Duzler A."/>
            <person name="Sahin O."/>
            <person name="Guran O."/>
            <person name="Saticioglu I.B."/>
        </authorList>
    </citation>
    <scope>NUCLEOTIDE SEQUENCE [LARGE SCALE GENOMIC DNA]</scope>
    <source>
        <strain evidence="4">faydin-G24</strain>
    </source>
</reference>
<keyword evidence="1 3" id="KW-0378">Hydrolase</keyword>
<dbReference type="PANTHER" id="PTHR43794">
    <property type="entry name" value="AMINOHYDROLASE SSNA-RELATED"/>
    <property type="match status" value="1"/>
</dbReference>
<dbReference type="EMBL" id="JAGSSW010000007">
    <property type="protein sequence ID" value="MBR8464312.1"/>
    <property type="molecule type" value="Genomic_DNA"/>
</dbReference>
<evidence type="ECO:0000313" key="4">
    <source>
        <dbReference type="Proteomes" id="UP000682951"/>
    </source>
</evidence>
<accession>A0ABS5HJJ4</accession>
<organism evidence="3 4">
    <name type="scientific">Campylobacter anatolicus</name>
    <dbReference type="NCBI Taxonomy" id="2829105"/>
    <lineage>
        <taxon>Bacteria</taxon>
        <taxon>Pseudomonadati</taxon>
        <taxon>Campylobacterota</taxon>
        <taxon>Epsilonproteobacteria</taxon>
        <taxon>Campylobacterales</taxon>
        <taxon>Campylobacteraceae</taxon>
        <taxon>Campylobacter</taxon>
    </lineage>
</organism>